<dbReference type="SMART" id="SM00563">
    <property type="entry name" value="PlsC"/>
    <property type="match status" value="1"/>
</dbReference>
<comment type="pathway">
    <text evidence="1">Lipid metabolism.</text>
</comment>
<name>A0ABS2QXJ5_9BACI</name>
<dbReference type="SUPFAM" id="SSF69593">
    <property type="entry name" value="Glycerol-3-phosphate (1)-acyltransferase"/>
    <property type="match status" value="1"/>
</dbReference>
<keyword evidence="7" id="KW-0594">Phospholipid biosynthesis</keyword>
<accession>A0ABS2QXJ5</accession>
<organism evidence="9 10">
    <name type="scientific">Priestia iocasae</name>
    <dbReference type="NCBI Taxonomy" id="2291674"/>
    <lineage>
        <taxon>Bacteria</taxon>
        <taxon>Bacillati</taxon>
        <taxon>Bacillota</taxon>
        <taxon>Bacilli</taxon>
        <taxon>Bacillales</taxon>
        <taxon>Bacillaceae</taxon>
        <taxon>Priestia</taxon>
    </lineage>
</organism>
<keyword evidence="10" id="KW-1185">Reference proteome</keyword>
<dbReference type="Proteomes" id="UP000809829">
    <property type="component" value="Unassembled WGS sequence"/>
</dbReference>
<comment type="similarity">
    <text evidence="2 7">Belongs to the 1-acyl-sn-glycerol-3-phosphate acyltransferase family.</text>
</comment>
<evidence type="ECO:0000256" key="6">
    <source>
        <dbReference type="ARBA" id="ARBA00023315"/>
    </source>
</evidence>
<gene>
    <name evidence="9" type="ORF">JOC83_002051</name>
</gene>
<dbReference type="EC" id="2.3.1.51" evidence="7"/>
<evidence type="ECO:0000256" key="4">
    <source>
        <dbReference type="ARBA" id="ARBA00022679"/>
    </source>
</evidence>
<dbReference type="InterPro" id="IPR004552">
    <property type="entry name" value="AGP_acyltrans"/>
</dbReference>
<evidence type="ECO:0000259" key="8">
    <source>
        <dbReference type="SMART" id="SM00563"/>
    </source>
</evidence>
<evidence type="ECO:0000256" key="2">
    <source>
        <dbReference type="ARBA" id="ARBA00008655"/>
    </source>
</evidence>
<dbReference type="Pfam" id="PF01553">
    <property type="entry name" value="Acyltransferase"/>
    <property type="match status" value="1"/>
</dbReference>
<dbReference type="RefSeq" id="WP_205186771.1">
    <property type="nucleotide sequence ID" value="NZ_JAFBFC010000003.1"/>
</dbReference>
<evidence type="ECO:0000313" key="10">
    <source>
        <dbReference type="Proteomes" id="UP000809829"/>
    </source>
</evidence>
<feature type="domain" description="Phospholipid/glycerol acyltransferase" evidence="8">
    <location>
        <begin position="73"/>
        <end position="187"/>
    </location>
</feature>
<evidence type="ECO:0000256" key="7">
    <source>
        <dbReference type="RuleBase" id="RU361267"/>
    </source>
</evidence>
<dbReference type="GO" id="GO:0003841">
    <property type="term" value="F:1-acylglycerol-3-phosphate O-acyltransferase activity"/>
    <property type="evidence" value="ECO:0007669"/>
    <property type="project" value="UniProtKB-EC"/>
</dbReference>
<reference evidence="9 10" key="1">
    <citation type="submission" date="2021-01" db="EMBL/GenBank/DDBJ databases">
        <title>Genomic Encyclopedia of Type Strains, Phase IV (KMG-IV): sequencing the most valuable type-strain genomes for metagenomic binning, comparative biology and taxonomic classification.</title>
        <authorList>
            <person name="Goeker M."/>
        </authorList>
    </citation>
    <scope>NUCLEOTIDE SEQUENCE [LARGE SCALE GENOMIC DNA]</scope>
    <source>
        <strain evidence="9 10">DSM 104297</strain>
    </source>
</reference>
<keyword evidence="7" id="KW-1208">Phospholipid metabolism</keyword>
<proteinExistence type="inferred from homology"/>
<keyword evidence="5 7" id="KW-0443">Lipid metabolism</keyword>
<dbReference type="NCBIfam" id="TIGR00530">
    <property type="entry name" value="AGP_acyltrn"/>
    <property type="match status" value="1"/>
</dbReference>
<dbReference type="EMBL" id="JAFBFC010000003">
    <property type="protein sequence ID" value="MBM7703204.1"/>
    <property type="molecule type" value="Genomic_DNA"/>
</dbReference>
<keyword evidence="6 7" id="KW-0012">Acyltransferase</keyword>
<protein>
    <recommendedName>
        <fullName evidence="7">1-acyl-sn-glycerol-3-phosphate acyltransferase</fullName>
        <ecNumber evidence="7">2.3.1.51</ecNumber>
    </recommendedName>
</protein>
<comment type="caution">
    <text evidence="9">The sequence shown here is derived from an EMBL/GenBank/DDBJ whole genome shotgun (WGS) entry which is preliminary data.</text>
</comment>
<dbReference type="PANTHER" id="PTHR10434">
    <property type="entry name" value="1-ACYL-SN-GLYCEROL-3-PHOSPHATE ACYLTRANSFERASE"/>
    <property type="match status" value="1"/>
</dbReference>
<keyword evidence="4 7" id="KW-0808">Transferase</keyword>
<dbReference type="CDD" id="cd07989">
    <property type="entry name" value="LPLAT_AGPAT-like"/>
    <property type="match status" value="1"/>
</dbReference>
<evidence type="ECO:0000256" key="5">
    <source>
        <dbReference type="ARBA" id="ARBA00023098"/>
    </source>
</evidence>
<sequence length="239" mass="27114">MFRKIAFFIYFFAYLIYSLPTLKKVKHLPISMAVQERDRIQHELPKRWARNLVRITGSTITVEGDAHIPNGPVLFVSNHQGNFDVPVLLGFVEKPFGFFSKVEVKKIPFIPRWMEVMNCVFVDRSNRRQALQSIKESVALLKEGHSMVIFPEGTRSKGGPVAEFKTGGLRMAIDANVPIVPIAIEGTYKIMEQNKVGFKRANVTVSILEPITSHLKEEKTDTKELAAHIQKVIAKKLNK</sequence>
<comment type="domain">
    <text evidence="7">The HXXXXD motif is essential for acyltransferase activity and may constitute the binding site for the phosphate moiety of the glycerol-3-phosphate.</text>
</comment>
<comment type="catalytic activity">
    <reaction evidence="7">
        <text>a 1-acyl-sn-glycero-3-phosphate + an acyl-CoA = a 1,2-diacyl-sn-glycero-3-phosphate + CoA</text>
        <dbReference type="Rhea" id="RHEA:19709"/>
        <dbReference type="ChEBI" id="CHEBI:57287"/>
        <dbReference type="ChEBI" id="CHEBI:57970"/>
        <dbReference type="ChEBI" id="CHEBI:58342"/>
        <dbReference type="ChEBI" id="CHEBI:58608"/>
        <dbReference type="EC" id="2.3.1.51"/>
    </reaction>
</comment>
<evidence type="ECO:0000256" key="1">
    <source>
        <dbReference type="ARBA" id="ARBA00005189"/>
    </source>
</evidence>
<evidence type="ECO:0000313" key="9">
    <source>
        <dbReference type="EMBL" id="MBM7703204.1"/>
    </source>
</evidence>
<dbReference type="PANTHER" id="PTHR10434:SF64">
    <property type="entry name" value="1-ACYL-SN-GLYCEROL-3-PHOSPHATE ACYLTRANSFERASE-RELATED"/>
    <property type="match status" value="1"/>
</dbReference>
<dbReference type="InterPro" id="IPR002123">
    <property type="entry name" value="Plipid/glycerol_acylTrfase"/>
</dbReference>
<keyword evidence="3 7" id="KW-0444">Lipid biosynthesis</keyword>
<evidence type="ECO:0000256" key="3">
    <source>
        <dbReference type="ARBA" id="ARBA00022516"/>
    </source>
</evidence>